<proteinExistence type="inferred from homology"/>
<dbReference type="GO" id="GO:0005125">
    <property type="term" value="F:cytokine activity"/>
    <property type="evidence" value="ECO:0007669"/>
    <property type="project" value="UniProtKB-UniRule"/>
</dbReference>
<dbReference type="GO" id="GO:0005615">
    <property type="term" value="C:extracellular space"/>
    <property type="evidence" value="ECO:0007669"/>
    <property type="project" value="UniProtKB-UniRule"/>
</dbReference>
<accession>A0A8B7IQX4</accession>
<keyword evidence="5 11" id="KW-0964">Secreted</keyword>
<keyword evidence="4 11" id="KW-0202">Cytokine</keyword>
<dbReference type="InterPro" id="IPR009079">
    <property type="entry name" value="4_helix_cytokine-like_core"/>
</dbReference>
<dbReference type="PANTHER" id="PTHR48491:SF1">
    <property type="entry name" value="INTERLEUKIN-5"/>
    <property type="match status" value="1"/>
</dbReference>
<evidence type="ECO:0000256" key="9">
    <source>
        <dbReference type="ARBA" id="ARBA00023180"/>
    </source>
</evidence>
<keyword evidence="12" id="KW-1185">Reference proteome</keyword>
<evidence type="ECO:0000256" key="5">
    <source>
        <dbReference type="ARBA" id="ARBA00022525"/>
    </source>
</evidence>
<evidence type="ECO:0000256" key="1">
    <source>
        <dbReference type="ARBA" id="ARBA00004613"/>
    </source>
</evidence>
<evidence type="ECO:0000256" key="3">
    <source>
        <dbReference type="ARBA" id="ARBA00019463"/>
    </source>
</evidence>
<dbReference type="GO" id="GO:0006955">
    <property type="term" value="P:immune response"/>
    <property type="evidence" value="ECO:0007669"/>
    <property type="project" value="UniProtKB-UniRule"/>
</dbReference>
<dbReference type="OrthoDB" id="9116446at2759"/>
<evidence type="ECO:0000256" key="11">
    <source>
        <dbReference type="RuleBase" id="RU363136"/>
    </source>
</evidence>
<dbReference type="Proteomes" id="UP001652627">
    <property type="component" value="Chromosome 14"/>
</dbReference>
<dbReference type="GO" id="GO:0005137">
    <property type="term" value="F:interleukin-5 receptor binding"/>
    <property type="evidence" value="ECO:0007669"/>
    <property type="project" value="UniProtKB-UniRule"/>
</dbReference>
<keyword evidence="8 11" id="KW-1015">Disulfide bond</keyword>
<comment type="similarity">
    <text evidence="2 11">Belongs to the IL-5 family.</text>
</comment>
<keyword evidence="6 11" id="KW-0732">Signal</keyword>
<keyword evidence="9 11" id="KW-0325">Glycoprotein</keyword>
<protein>
    <recommendedName>
        <fullName evidence="3 11">Interleukin-5</fullName>
    </recommendedName>
    <alternativeName>
        <fullName evidence="11">Eosinophil differentiation factor</fullName>
    </alternativeName>
</protein>
<sequence>MKTHLCFILLAASVSAAPHMSNIAELLTLLEQIYNSVTEDTQNLRIETPLHTDNASCVNKIFEGTELLKNNLDMKKFGAFFQKFERLKQSLTPRLGKEEECDTERKPPQKFIEKLTTFIRKSSKNPRAQSY</sequence>
<dbReference type="Gene3D" id="1.20.1250.10">
    <property type="match status" value="1"/>
</dbReference>
<evidence type="ECO:0000313" key="13">
    <source>
        <dbReference type="RefSeq" id="XP_013801322.1"/>
    </source>
</evidence>
<keyword evidence="7 11" id="KW-0339">Growth factor</keyword>
<gene>
    <name evidence="13" type="primary">LOC106487168</name>
    <name evidence="11" type="synonym">IL5</name>
</gene>
<name>A0A8B7IQX4_9AVES</name>
<comment type="function">
    <text evidence="11">Homodimeric cytokine expressed predominantly by T-lymphocytes and NK cells that plays an important role in the survival, differentiation, and chemotaxis of eosinophils. Acts also on activated and resting B-cells to induce immunoglobulin production, growth, and differentiation. Mechanistically, exerts its biological effects through a receptor composed of IL5RA subunit and the cytokine receptor common subunit beta/CSF2RB. Binding to the receptor leads to activation of various kinases including LYN, SYK and JAK2 and thereby propagates signals through the RAS-MAPK and JAK-STAT5 pathways respectively.</text>
</comment>
<feature type="signal peptide" evidence="11">
    <location>
        <begin position="1"/>
        <end position="16"/>
    </location>
</feature>
<dbReference type="GeneID" id="106487168"/>
<evidence type="ECO:0000313" key="12">
    <source>
        <dbReference type="Proteomes" id="UP001652627"/>
    </source>
</evidence>
<reference evidence="13" key="1">
    <citation type="submission" date="2025-08" db="UniProtKB">
        <authorList>
            <consortium name="RefSeq"/>
        </authorList>
    </citation>
    <scope>IDENTIFICATION</scope>
    <source>
        <tissue evidence="13">Blood</tissue>
    </source>
</reference>
<evidence type="ECO:0000256" key="8">
    <source>
        <dbReference type="ARBA" id="ARBA00023157"/>
    </source>
</evidence>
<feature type="chain" id="PRO_5034985007" description="Interleukin-5" evidence="11">
    <location>
        <begin position="17"/>
        <end position="131"/>
    </location>
</feature>
<dbReference type="GO" id="GO:0008083">
    <property type="term" value="F:growth factor activity"/>
    <property type="evidence" value="ECO:0007669"/>
    <property type="project" value="UniProtKB-UniRule"/>
</dbReference>
<organism evidence="12 13">
    <name type="scientific">Apteryx mantelli</name>
    <name type="common">North Island brown kiwi</name>
    <dbReference type="NCBI Taxonomy" id="2696672"/>
    <lineage>
        <taxon>Eukaryota</taxon>
        <taxon>Metazoa</taxon>
        <taxon>Chordata</taxon>
        <taxon>Craniata</taxon>
        <taxon>Vertebrata</taxon>
        <taxon>Euteleostomi</taxon>
        <taxon>Archelosauria</taxon>
        <taxon>Archosauria</taxon>
        <taxon>Dinosauria</taxon>
        <taxon>Saurischia</taxon>
        <taxon>Theropoda</taxon>
        <taxon>Coelurosauria</taxon>
        <taxon>Aves</taxon>
        <taxon>Palaeognathae</taxon>
        <taxon>Apterygiformes</taxon>
        <taxon>Apterygidae</taxon>
        <taxon>Apteryx</taxon>
    </lineage>
</organism>
<comment type="subunit">
    <text evidence="10">Homodimer; disulfide-linked. Interacts with IL5RA. Interacts with CSF2RB.</text>
</comment>
<dbReference type="KEGG" id="aam:106487168"/>
<dbReference type="RefSeq" id="XP_013801322.1">
    <property type="nucleotide sequence ID" value="XM_013945868.2"/>
</dbReference>
<dbReference type="SUPFAM" id="SSF47266">
    <property type="entry name" value="4-helical cytokines"/>
    <property type="match status" value="1"/>
</dbReference>
<evidence type="ECO:0000256" key="2">
    <source>
        <dbReference type="ARBA" id="ARBA00006740"/>
    </source>
</evidence>
<dbReference type="InterPro" id="IPR000186">
    <property type="entry name" value="IL-5"/>
</dbReference>
<evidence type="ECO:0000256" key="10">
    <source>
        <dbReference type="ARBA" id="ARBA00034135"/>
    </source>
</evidence>
<dbReference type="PANTHER" id="PTHR48491">
    <property type="entry name" value="INTERLEUKIN-5"/>
    <property type="match status" value="1"/>
</dbReference>
<evidence type="ECO:0000256" key="6">
    <source>
        <dbReference type="ARBA" id="ARBA00022729"/>
    </source>
</evidence>
<dbReference type="Pfam" id="PF02025">
    <property type="entry name" value="IL5"/>
    <property type="match status" value="1"/>
</dbReference>
<evidence type="ECO:0000256" key="7">
    <source>
        <dbReference type="ARBA" id="ARBA00023030"/>
    </source>
</evidence>
<evidence type="ECO:0000256" key="4">
    <source>
        <dbReference type="ARBA" id="ARBA00022514"/>
    </source>
</evidence>
<dbReference type="AlphaFoldDB" id="A0A8B7IQX4"/>
<comment type="subcellular location">
    <subcellularLocation>
        <location evidence="1 11">Secreted</location>
    </subcellularLocation>
</comment>